<dbReference type="GO" id="GO:0004674">
    <property type="term" value="F:protein serine/threonine kinase activity"/>
    <property type="evidence" value="ECO:0007669"/>
    <property type="project" value="UniProtKB-EC"/>
</dbReference>
<dbReference type="PROSITE" id="PS50011">
    <property type="entry name" value="PROTEIN_KINASE_DOM"/>
    <property type="match status" value="1"/>
</dbReference>
<dbReference type="Gene3D" id="1.10.510.10">
    <property type="entry name" value="Transferase(Phosphotransferase) domain 1"/>
    <property type="match status" value="1"/>
</dbReference>
<feature type="domain" description="Protein kinase" evidence="2">
    <location>
        <begin position="1"/>
        <end position="303"/>
    </location>
</feature>
<dbReference type="GO" id="GO:0005524">
    <property type="term" value="F:ATP binding"/>
    <property type="evidence" value="ECO:0007669"/>
    <property type="project" value="InterPro"/>
</dbReference>
<reference evidence="4" key="1">
    <citation type="submission" date="2022-11" db="UniProtKB">
        <authorList>
            <consortium name="WormBaseParasite"/>
        </authorList>
    </citation>
    <scope>IDENTIFICATION</scope>
</reference>
<name>A0A915L5Q9_ROMCU</name>
<evidence type="ECO:0000313" key="3">
    <source>
        <dbReference type="Proteomes" id="UP000887565"/>
    </source>
</evidence>
<keyword evidence="3" id="KW-1185">Reference proteome</keyword>
<accession>A0A915L5Q9</accession>
<dbReference type="InterPro" id="IPR050235">
    <property type="entry name" value="CK1_Ser-Thr_kinase"/>
</dbReference>
<dbReference type="PANTHER" id="PTHR11909">
    <property type="entry name" value="CASEIN KINASE-RELATED"/>
    <property type="match status" value="1"/>
</dbReference>
<dbReference type="InterPro" id="IPR000719">
    <property type="entry name" value="Prot_kinase_dom"/>
</dbReference>
<dbReference type="Proteomes" id="UP000887565">
    <property type="component" value="Unplaced"/>
</dbReference>
<dbReference type="WBParaSite" id="nRc.2.0.1.t46364-RA">
    <property type="protein sequence ID" value="nRc.2.0.1.t46364-RA"/>
    <property type="gene ID" value="nRc.2.0.1.g46364"/>
</dbReference>
<dbReference type="InterPro" id="IPR011009">
    <property type="entry name" value="Kinase-like_dom_sf"/>
</dbReference>
<protein>
    <recommendedName>
        <fullName evidence="1">non-specific serine/threonine protein kinase</fullName>
        <ecNumber evidence="1">2.7.11.1</ecNumber>
    </recommendedName>
</protein>
<organism evidence="3 4">
    <name type="scientific">Romanomermis culicivorax</name>
    <name type="common">Nematode worm</name>
    <dbReference type="NCBI Taxonomy" id="13658"/>
    <lineage>
        <taxon>Eukaryota</taxon>
        <taxon>Metazoa</taxon>
        <taxon>Ecdysozoa</taxon>
        <taxon>Nematoda</taxon>
        <taxon>Enoplea</taxon>
        <taxon>Dorylaimia</taxon>
        <taxon>Mermithida</taxon>
        <taxon>Mermithoidea</taxon>
        <taxon>Mermithidae</taxon>
        <taxon>Romanomermis</taxon>
    </lineage>
</organism>
<dbReference type="SUPFAM" id="SSF56112">
    <property type="entry name" value="Protein kinase-like (PK-like)"/>
    <property type="match status" value="1"/>
</dbReference>
<dbReference type="Pfam" id="PF00069">
    <property type="entry name" value="Pkinase"/>
    <property type="match status" value="1"/>
</dbReference>
<dbReference type="PROSITE" id="PS00108">
    <property type="entry name" value="PROTEIN_KINASE_ST"/>
    <property type="match status" value="1"/>
</dbReference>
<dbReference type="SMART" id="SM00220">
    <property type="entry name" value="S_TKc"/>
    <property type="match status" value="1"/>
</dbReference>
<dbReference type="EC" id="2.7.11.1" evidence="1"/>
<dbReference type="InterPro" id="IPR008271">
    <property type="entry name" value="Ser/Thr_kinase_AS"/>
</dbReference>
<proteinExistence type="predicted"/>
<evidence type="ECO:0000259" key="2">
    <source>
        <dbReference type="PROSITE" id="PS50011"/>
    </source>
</evidence>
<sequence length="344" mass="39327">MSQAYITNNIENASMPFTLTWLAARDTVILAVSALNALCQHSDSKEETYCDYVESNADDPEGPPKMLPLEVTVLRALRNIGAKYYPGYESCGQNDKFNYVVMGLVGKNIDSLRKTLPNKRFALRSCLHIGIRSILSLEEIHRAGYLHRDLKPANMCIGRAPNDLRSVYILDWGLCRQYVNSTTGKPHRPRVRAGFRGTPRYASANALNDIDQGRVDDMWSWFFGIIELTVGVLPWDSDQNAPNEINAYMRWLGKKKQECIQDMALACQGCPKEFGNIYTVLIKMQFADKPDYDYFIACQKDVMARKNFREESPLDWEPQNELAKMTQVVPNATMMHNENRRRSY</sequence>
<evidence type="ECO:0000313" key="4">
    <source>
        <dbReference type="WBParaSite" id="nRc.2.0.1.t46364-RA"/>
    </source>
</evidence>
<dbReference type="AlphaFoldDB" id="A0A915L5Q9"/>
<evidence type="ECO:0000256" key="1">
    <source>
        <dbReference type="ARBA" id="ARBA00012513"/>
    </source>
</evidence>